<accession>A0A0E9Q3A1</accession>
<evidence type="ECO:0000313" key="1">
    <source>
        <dbReference type="EMBL" id="JAH11002.1"/>
    </source>
</evidence>
<reference evidence="1" key="2">
    <citation type="journal article" date="2015" name="Fish Shellfish Immunol.">
        <title>Early steps in the European eel (Anguilla anguilla)-Vibrio vulnificus interaction in the gills: Role of the RtxA13 toxin.</title>
        <authorList>
            <person name="Callol A."/>
            <person name="Pajuelo D."/>
            <person name="Ebbesson L."/>
            <person name="Teles M."/>
            <person name="MacKenzie S."/>
            <person name="Amaro C."/>
        </authorList>
    </citation>
    <scope>NUCLEOTIDE SEQUENCE</scope>
</reference>
<sequence>MLHGCIATLILYRDRCRCPPIKNFNKYIYVFLLRKLIILSI</sequence>
<dbReference type="AlphaFoldDB" id="A0A0E9Q3A1"/>
<dbReference type="EMBL" id="GBXM01097575">
    <property type="protein sequence ID" value="JAH11002.1"/>
    <property type="molecule type" value="Transcribed_RNA"/>
</dbReference>
<name>A0A0E9Q3A1_ANGAN</name>
<organism evidence="1">
    <name type="scientific">Anguilla anguilla</name>
    <name type="common">European freshwater eel</name>
    <name type="synonym">Muraena anguilla</name>
    <dbReference type="NCBI Taxonomy" id="7936"/>
    <lineage>
        <taxon>Eukaryota</taxon>
        <taxon>Metazoa</taxon>
        <taxon>Chordata</taxon>
        <taxon>Craniata</taxon>
        <taxon>Vertebrata</taxon>
        <taxon>Euteleostomi</taxon>
        <taxon>Actinopterygii</taxon>
        <taxon>Neopterygii</taxon>
        <taxon>Teleostei</taxon>
        <taxon>Anguilliformes</taxon>
        <taxon>Anguillidae</taxon>
        <taxon>Anguilla</taxon>
    </lineage>
</organism>
<protein>
    <submittedName>
        <fullName evidence="1">Uncharacterized protein</fullName>
    </submittedName>
</protein>
<reference evidence="1" key="1">
    <citation type="submission" date="2014-11" db="EMBL/GenBank/DDBJ databases">
        <authorList>
            <person name="Amaro Gonzalez C."/>
        </authorList>
    </citation>
    <scope>NUCLEOTIDE SEQUENCE</scope>
</reference>
<proteinExistence type="predicted"/>